<dbReference type="EMBL" id="CP069044">
    <property type="protein sequence ID" value="QRD07586.1"/>
    <property type="molecule type" value="Genomic_DNA"/>
</dbReference>
<keyword evidence="2" id="KW-1185">Reference proteome</keyword>
<gene>
    <name evidence="1" type="ORF">JI435_424630</name>
</gene>
<reference evidence="2" key="1">
    <citation type="journal article" date="2021" name="BMC Genomics">
        <title>Chromosome-level genome assembly and manually-curated proteome of model necrotroph Parastagonospora nodorum Sn15 reveals a genome-wide trove of candidate effector homologs, and redundancy of virulence-related functions within an accessory chromosome.</title>
        <authorList>
            <person name="Bertazzoni S."/>
            <person name="Jones D.A.B."/>
            <person name="Phan H.T."/>
            <person name="Tan K.-C."/>
            <person name="Hane J.K."/>
        </authorList>
    </citation>
    <scope>NUCLEOTIDE SEQUENCE [LARGE SCALE GENOMIC DNA]</scope>
    <source>
        <strain evidence="2">SN15 / ATCC MYA-4574 / FGSC 10173)</strain>
    </source>
</reference>
<proteinExistence type="predicted"/>
<accession>A0A7U2ID04</accession>
<protein>
    <submittedName>
        <fullName evidence="1">Uncharacterized protein</fullName>
    </submittedName>
</protein>
<dbReference type="AlphaFoldDB" id="A0A7U2ID04"/>
<dbReference type="VEuPathDB" id="FungiDB:JI435_424630"/>
<name>A0A7U2ID04_PHANO</name>
<dbReference type="Proteomes" id="UP000663193">
    <property type="component" value="Chromosome 22"/>
</dbReference>
<evidence type="ECO:0000313" key="1">
    <source>
        <dbReference type="EMBL" id="QRD07586.1"/>
    </source>
</evidence>
<sequence length="58" mass="6710">MSVSRAMSQTQRQFLILYFLSTTKKVRREYYPCCLIICVAFTGCSSQCSLIPNHELGW</sequence>
<evidence type="ECO:0000313" key="2">
    <source>
        <dbReference type="Proteomes" id="UP000663193"/>
    </source>
</evidence>
<organism evidence="1 2">
    <name type="scientific">Phaeosphaeria nodorum (strain SN15 / ATCC MYA-4574 / FGSC 10173)</name>
    <name type="common">Glume blotch fungus</name>
    <name type="synonym">Parastagonospora nodorum</name>
    <dbReference type="NCBI Taxonomy" id="321614"/>
    <lineage>
        <taxon>Eukaryota</taxon>
        <taxon>Fungi</taxon>
        <taxon>Dikarya</taxon>
        <taxon>Ascomycota</taxon>
        <taxon>Pezizomycotina</taxon>
        <taxon>Dothideomycetes</taxon>
        <taxon>Pleosporomycetidae</taxon>
        <taxon>Pleosporales</taxon>
        <taxon>Pleosporineae</taxon>
        <taxon>Phaeosphaeriaceae</taxon>
        <taxon>Parastagonospora</taxon>
    </lineage>
</organism>